<gene>
    <name evidence="2" type="ORF">A7P95_10395</name>
</gene>
<dbReference type="Proteomes" id="UP000077885">
    <property type="component" value="Unassembled WGS sequence"/>
</dbReference>
<feature type="transmembrane region" description="Helical" evidence="1">
    <location>
        <begin position="76"/>
        <end position="95"/>
    </location>
</feature>
<proteinExistence type="predicted"/>
<reference evidence="3" key="1">
    <citation type="submission" date="2016-05" db="EMBL/GenBank/DDBJ databases">
        <title>Draft genome of Corynebacterium afermentans subsp. afermentans LCDC 88199T.</title>
        <authorList>
            <person name="Bernier A.-M."/>
            <person name="Bernard K."/>
        </authorList>
    </citation>
    <scope>NUCLEOTIDE SEQUENCE [LARGE SCALE GENOMIC DNA]</scope>
    <source>
        <strain evidence="3">NML02-A-017</strain>
    </source>
</reference>
<dbReference type="NCBIfam" id="NF041437">
    <property type="entry name" value="TfpZ"/>
    <property type="match status" value="1"/>
</dbReference>
<dbReference type="InterPro" id="IPR047814">
    <property type="entry name" value="TfpX/TfpZ-like"/>
</dbReference>
<feature type="transmembrane region" description="Helical" evidence="1">
    <location>
        <begin position="43"/>
        <end position="64"/>
    </location>
</feature>
<dbReference type="OrthoDB" id="8613597at2"/>
<keyword evidence="1" id="KW-1133">Transmembrane helix</keyword>
<evidence type="ECO:0000313" key="2">
    <source>
        <dbReference type="EMBL" id="OAM26106.1"/>
    </source>
</evidence>
<dbReference type="EMBL" id="LXSL01000032">
    <property type="protein sequence ID" value="OAM26106.1"/>
    <property type="molecule type" value="Genomic_DNA"/>
</dbReference>
<keyword evidence="1" id="KW-0812">Transmembrane</keyword>
<organism evidence="2 3">
    <name type="scientific">Eikenella longinqua</name>
    <dbReference type="NCBI Taxonomy" id="1795827"/>
    <lineage>
        <taxon>Bacteria</taxon>
        <taxon>Pseudomonadati</taxon>
        <taxon>Pseudomonadota</taxon>
        <taxon>Betaproteobacteria</taxon>
        <taxon>Neisseriales</taxon>
        <taxon>Neisseriaceae</taxon>
        <taxon>Eikenella</taxon>
    </lineage>
</organism>
<dbReference type="STRING" id="1795827.A7P95_10395"/>
<evidence type="ECO:0000313" key="3">
    <source>
        <dbReference type="Proteomes" id="UP000077885"/>
    </source>
</evidence>
<feature type="transmembrane region" description="Helical" evidence="1">
    <location>
        <begin position="12"/>
        <end position="31"/>
    </location>
</feature>
<dbReference type="AlphaFoldDB" id="A0A1A9RVF9"/>
<comment type="caution">
    <text evidence="2">The sequence shown here is derived from an EMBL/GenBank/DDBJ whole genome shotgun (WGS) entry which is preliminary data.</text>
</comment>
<sequence>MRFRLKAAGIHLLISAVVALIGIGLVFWVWHPAPLQKAVGVTHIFLMMLGIDVVLGPLLTLLVASSKEKKTLKFDLSVIAAVQLAAYLYGMYSIAVSRPVYIAFDTLRFEVVQADSVVRVAEKTILPAYQSNSLFAPQWVSVRPYKDAAEQSQRTFMELQEGISPSMQADLYQPLNDGWSGMQERKHSLEELKQYNSEEQVAQALAAYPQADGYLPLKAPAEDMAVLLDSKQKQVLGIVDLRPWKE</sequence>
<protein>
    <submittedName>
        <fullName evidence="2">Fimbrial protein</fullName>
    </submittedName>
</protein>
<evidence type="ECO:0000256" key="1">
    <source>
        <dbReference type="SAM" id="Phobius"/>
    </source>
</evidence>
<keyword evidence="3" id="KW-1185">Reference proteome</keyword>
<accession>A0A1A9RVF9</accession>
<keyword evidence="1" id="KW-0472">Membrane</keyword>
<name>A0A1A9RVF9_9NEIS</name>
<dbReference type="RefSeq" id="WP_067595020.1">
    <property type="nucleotide sequence ID" value="NZ_LXSL01000032.1"/>
</dbReference>